<feature type="compositionally biased region" description="Polar residues" evidence="1">
    <location>
        <begin position="38"/>
        <end position="50"/>
    </location>
</feature>
<dbReference type="AlphaFoldDB" id="A0A8T3VZM2"/>
<accession>A0A8T3VZM2</accession>
<gene>
    <name evidence="2" type="ORF">E7Z75_09670</name>
</gene>
<protein>
    <submittedName>
        <fullName evidence="2">Uncharacterized protein</fullName>
    </submittedName>
</protein>
<evidence type="ECO:0000256" key="1">
    <source>
        <dbReference type="SAM" id="MobiDB-lite"/>
    </source>
</evidence>
<reference evidence="2" key="1">
    <citation type="submission" date="2019-04" db="EMBL/GenBank/DDBJ databases">
        <title>Evolution of Biomass-Degrading Anaerobic Consortia Revealed by Metagenomics.</title>
        <authorList>
            <person name="Peng X."/>
        </authorList>
    </citation>
    <scope>NUCLEOTIDE SEQUENCE</scope>
    <source>
        <strain evidence="2">SIG14</strain>
    </source>
</reference>
<dbReference type="Proteomes" id="UP000732619">
    <property type="component" value="Unassembled WGS sequence"/>
</dbReference>
<evidence type="ECO:0000313" key="3">
    <source>
        <dbReference type="Proteomes" id="UP000732619"/>
    </source>
</evidence>
<dbReference type="EMBL" id="SUTG01000085">
    <property type="protein sequence ID" value="MBE6513386.1"/>
    <property type="molecule type" value="Genomic_DNA"/>
</dbReference>
<evidence type="ECO:0000313" key="2">
    <source>
        <dbReference type="EMBL" id="MBE6513386.1"/>
    </source>
</evidence>
<comment type="caution">
    <text evidence="2">The sequence shown here is derived from an EMBL/GenBank/DDBJ whole genome shotgun (WGS) entry which is preliminary data.</text>
</comment>
<name>A0A8T3VZM2_METOL</name>
<feature type="compositionally biased region" description="Low complexity" evidence="1">
    <location>
        <begin position="28"/>
        <end position="37"/>
    </location>
</feature>
<proteinExistence type="predicted"/>
<organism evidence="2 3">
    <name type="scientific">Methanobrevibacter olleyae</name>
    <dbReference type="NCBI Taxonomy" id="294671"/>
    <lineage>
        <taxon>Archaea</taxon>
        <taxon>Methanobacteriati</taxon>
        <taxon>Methanobacteriota</taxon>
        <taxon>Methanomada group</taxon>
        <taxon>Methanobacteria</taxon>
        <taxon>Methanobacteriales</taxon>
        <taxon>Methanobacteriaceae</taxon>
        <taxon>Methanobrevibacter</taxon>
    </lineage>
</organism>
<feature type="region of interest" description="Disordered" evidence="1">
    <location>
        <begin position="28"/>
        <end position="50"/>
    </location>
</feature>
<sequence>MEVTSGDKITWRVYDKSNEITILFPKESSQTTKKTTSNIDETTQKTTKTSNKEIIQSISTDNKEYTIELLKNPYLQIRVINNNTKKQVTTLGASKREKSQIQTIITLLQPCNTEEEIREVLTEYR</sequence>